<name>A0A1K1M5B1_9FLAO</name>
<organism evidence="3 4">
    <name type="scientific">Sinomicrobium oceani</name>
    <dbReference type="NCBI Taxonomy" id="1150368"/>
    <lineage>
        <taxon>Bacteria</taxon>
        <taxon>Pseudomonadati</taxon>
        <taxon>Bacteroidota</taxon>
        <taxon>Flavobacteriia</taxon>
        <taxon>Flavobacteriales</taxon>
        <taxon>Flavobacteriaceae</taxon>
        <taxon>Sinomicrobium</taxon>
    </lineage>
</organism>
<protein>
    <submittedName>
        <fullName evidence="3">Lantibiotic dehydratase, C terminus</fullName>
    </submittedName>
</protein>
<dbReference type="EMBL" id="FPJE01000002">
    <property type="protein sequence ID" value="SFW18312.1"/>
    <property type="molecule type" value="Genomic_DNA"/>
</dbReference>
<gene>
    <name evidence="3" type="ORF">SAMN02927921_00390</name>
</gene>
<feature type="domain" description="Lantibiotic dehydratase N-terminal" evidence="2">
    <location>
        <begin position="142"/>
        <end position="811"/>
    </location>
</feature>
<dbReference type="InterPro" id="IPR006827">
    <property type="entry name" value="Lant_deHydtase_N"/>
</dbReference>
<dbReference type="AlphaFoldDB" id="A0A1K1M5B1"/>
<dbReference type="STRING" id="1150368.SAMN02927921_00390"/>
<sequence>MPIHIFPYALVRYAGADFRDFDSFKLSETPDLLKEYLQWHTVLEQQKNSVCESLYRYIPQAEEAHRQHLIDLKRQLFNNRPVPEEKLSYIYGVIPTPLQSVLRTYFREQEAFSLFRTEGIHAFGRKLENDRRDLQHLSRGTVLQHGLLLSSPILRQQLAGYTRRSPSAFRQKDLRIEFSVLRYLTRSAFKTSPFSTFTYTGVAELSDTVEIGNPGASPQERDIRNTGSRLRLNNYLFVYLNTLWLHHAELNELLHIKLNQTVRIRDDKIRFLVNFNNIEAFQQIPASGLPLYIIRYLQQTGNTLTLGALTDHIGNTLGDTTRAAVKTYLFRLIKAGLLQAGTSISGIDPDWHTRIIRFLKDTGNRSASVMALRQLFTNLEQCCTMYPDADSDQRQDLLKTAEEQINTTLGELETSGGLTSSEDRRDTEDTHRFEKSDFSTFRFSQKQLFYEDCYTTGKEVLPEKVTAPVIEKTDELLNFLLPMDLMQKERTKMLDFFRTRYPLGQQVNIMDFYEAYYLEVRKPEKEQAARGIKPADEETPWDKELLRRMVKHTRNRPEELELNRDFFAGLPISGDLVPGKRYSRGMFVQFYTAKTGALHGVVNTILPGMGKVSGRFLGLFNREITDRFVAYNTRLSPVVQQAELNDASGFNANIHPRLLHYEVSLPGGNSSYPEDSRIPLTELYVGYNPDTGKLELLRNSKPLYTYDLCLESFYNRSNLYQMLAHFNPEARLSLKSLIRLVDLQYDRPGKMPECLVLPRITYAGNVIVRRKTWQVQTAAVPQQHDETDFDYYLRLNAWRQQCGIPETVFLFLRKRSIVVSPAPHQETVKHSPDDYKPQYISFTSPLLVEMLKKLLSRAGAYISMEEVLPAIPREQKHPETAVKEYLIQWYNY</sequence>
<evidence type="ECO:0000256" key="1">
    <source>
        <dbReference type="SAM" id="MobiDB-lite"/>
    </source>
</evidence>
<dbReference type="RefSeq" id="WP_072315688.1">
    <property type="nucleotide sequence ID" value="NZ_FPJE01000002.1"/>
</dbReference>
<keyword evidence="4" id="KW-1185">Reference proteome</keyword>
<evidence type="ECO:0000313" key="3">
    <source>
        <dbReference type="EMBL" id="SFW18312.1"/>
    </source>
</evidence>
<reference evidence="3 4" key="1">
    <citation type="submission" date="2016-11" db="EMBL/GenBank/DDBJ databases">
        <authorList>
            <person name="Jaros S."/>
            <person name="Januszkiewicz K."/>
            <person name="Wedrychowicz H."/>
        </authorList>
    </citation>
    <scope>NUCLEOTIDE SEQUENCE [LARGE SCALE GENOMIC DNA]</scope>
    <source>
        <strain evidence="3 4">CGMCC 1.12145</strain>
    </source>
</reference>
<evidence type="ECO:0000259" key="2">
    <source>
        <dbReference type="Pfam" id="PF04738"/>
    </source>
</evidence>
<evidence type="ECO:0000313" key="4">
    <source>
        <dbReference type="Proteomes" id="UP000182248"/>
    </source>
</evidence>
<accession>A0A1K1M5B1</accession>
<dbReference type="Proteomes" id="UP000182248">
    <property type="component" value="Unassembled WGS sequence"/>
</dbReference>
<dbReference type="OrthoDB" id="1207270at2"/>
<feature type="compositionally biased region" description="Basic and acidic residues" evidence="1">
    <location>
        <begin position="421"/>
        <end position="431"/>
    </location>
</feature>
<dbReference type="Pfam" id="PF04738">
    <property type="entry name" value="Lant_dehydr_N"/>
    <property type="match status" value="1"/>
</dbReference>
<proteinExistence type="predicted"/>
<feature type="region of interest" description="Disordered" evidence="1">
    <location>
        <begin position="409"/>
        <end position="431"/>
    </location>
</feature>